<keyword evidence="3" id="KW-1185">Reference proteome</keyword>
<evidence type="ECO:0000313" key="2">
    <source>
        <dbReference type="EMBL" id="UUI04931.1"/>
    </source>
</evidence>
<feature type="transmembrane region" description="Helical" evidence="1">
    <location>
        <begin position="6"/>
        <end position="24"/>
    </location>
</feature>
<proteinExistence type="predicted"/>
<dbReference type="Proteomes" id="UP001059773">
    <property type="component" value="Chromosome"/>
</dbReference>
<evidence type="ECO:0000256" key="1">
    <source>
        <dbReference type="SAM" id="Phobius"/>
    </source>
</evidence>
<gene>
    <name evidence="2" type="ORF">NP439_09965</name>
</gene>
<keyword evidence="1" id="KW-0812">Transmembrane</keyword>
<accession>A0ABY5K0V0</accession>
<protein>
    <submittedName>
        <fullName evidence="2">Uncharacterized protein</fullName>
    </submittedName>
</protein>
<evidence type="ECO:0000313" key="3">
    <source>
        <dbReference type="Proteomes" id="UP001059773"/>
    </source>
</evidence>
<sequence length="60" mass="6503">MSIEATLIAGVVSIVIWSAVSWELTKSSKEQNGKLITLLMSAGCLATMILMIPLFETITF</sequence>
<name>A0ABY5K0V0_9BACI</name>
<dbReference type="EMBL" id="CP101914">
    <property type="protein sequence ID" value="UUI04931.1"/>
    <property type="molecule type" value="Genomic_DNA"/>
</dbReference>
<keyword evidence="1" id="KW-0472">Membrane</keyword>
<dbReference type="RefSeq" id="WP_256709836.1">
    <property type="nucleotide sequence ID" value="NZ_CP101914.1"/>
</dbReference>
<reference evidence="2" key="1">
    <citation type="submission" date="2022-07" db="EMBL/GenBank/DDBJ databases">
        <title>FELIX.</title>
        <authorList>
            <person name="Wan K.H."/>
            <person name="Park S."/>
            <person name="Lawrence Q."/>
            <person name="Eichenberger J.P."/>
            <person name="Booth B.W."/>
            <person name="Piaggio A.J."/>
            <person name="Chandler J.C."/>
            <person name="Franklin A.B."/>
            <person name="Celniker S.E."/>
        </authorList>
    </citation>
    <scope>NUCLEOTIDE SEQUENCE</scope>
    <source>
        <strain evidence="2">QA-1986 374</strain>
    </source>
</reference>
<organism evidence="2 3">
    <name type="scientific">Oceanobacillus jeddahense</name>
    <dbReference type="NCBI Taxonomy" id="1462527"/>
    <lineage>
        <taxon>Bacteria</taxon>
        <taxon>Bacillati</taxon>
        <taxon>Bacillota</taxon>
        <taxon>Bacilli</taxon>
        <taxon>Bacillales</taxon>
        <taxon>Bacillaceae</taxon>
        <taxon>Oceanobacillus</taxon>
    </lineage>
</organism>
<keyword evidence="1" id="KW-1133">Transmembrane helix</keyword>
<feature type="transmembrane region" description="Helical" evidence="1">
    <location>
        <begin position="36"/>
        <end position="55"/>
    </location>
</feature>